<proteinExistence type="predicted"/>
<evidence type="ECO:0000256" key="1">
    <source>
        <dbReference type="SAM" id="MobiDB-lite"/>
    </source>
</evidence>
<dbReference type="OrthoDB" id="7464126at2759"/>
<dbReference type="AlphaFoldDB" id="A0A5B7KMP0"/>
<feature type="compositionally biased region" description="Basic residues" evidence="1">
    <location>
        <begin position="160"/>
        <end position="169"/>
    </location>
</feature>
<keyword evidence="3" id="KW-1185">Reference proteome</keyword>
<dbReference type="Proteomes" id="UP000324222">
    <property type="component" value="Unassembled WGS sequence"/>
</dbReference>
<dbReference type="EMBL" id="VSRR010148743">
    <property type="protein sequence ID" value="MPD05975.1"/>
    <property type="molecule type" value="Genomic_DNA"/>
</dbReference>
<comment type="caution">
    <text evidence="2">The sequence shown here is derived from an EMBL/GenBank/DDBJ whole genome shotgun (WGS) entry which is preliminary data.</text>
</comment>
<reference evidence="2 3" key="1">
    <citation type="submission" date="2019-05" db="EMBL/GenBank/DDBJ databases">
        <title>Another draft genome of Portunus trituberculatus and its Hox gene families provides insights of decapod evolution.</title>
        <authorList>
            <person name="Jeong J.-H."/>
            <person name="Song I."/>
            <person name="Kim S."/>
            <person name="Choi T."/>
            <person name="Kim D."/>
            <person name="Ryu S."/>
            <person name="Kim W."/>
        </authorList>
    </citation>
    <scope>NUCLEOTIDE SEQUENCE [LARGE SCALE GENOMIC DNA]</scope>
    <source>
        <tissue evidence="2">Muscle</tissue>
    </source>
</reference>
<protein>
    <submittedName>
        <fullName evidence="2">Uncharacterized protein</fullName>
    </submittedName>
</protein>
<evidence type="ECO:0000313" key="2">
    <source>
        <dbReference type="EMBL" id="MPD05975.1"/>
    </source>
</evidence>
<evidence type="ECO:0000313" key="3">
    <source>
        <dbReference type="Proteomes" id="UP000324222"/>
    </source>
</evidence>
<accession>A0A5B7KMP0</accession>
<name>A0A5B7KMP0_PORTR</name>
<sequence>MVRSTPPVHDNTESNKLFIVKNKKVKETTVPSYLLANVNQCLRGRELDQGGAGGDTGRSMKARRGSRIRRGDYQKSEANNDEVKAGLKELEANVIELVSDKMEEMRDTYAELNKQMEELQEKMKTIASALCKEEKKEGEEGDSGGGGAGGRLSEREGRGRGRGRGRGHRSLSGPQLSLPGEIIN</sequence>
<organism evidence="2 3">
    <name type="scientific">Portunus trituberculatus</name>
    <name type="common">Swimming crab</name>
    <name type="synonym">Neptunus trituberculatus</name>
    <dbReference type="NCBI Taxonomy" id="210409"/>
    <lineage>
        <taxon>Eukaryota</taxon>
        <taxon>Metazoa</taxon>
        <taxon>Ecdysozoa</taxon>
        <taxon>Arthropoda</taxon>
        <taxon>Crustacea</taxon>
        <taxon>Multicrustacea</taxon>
        <taxon>Malacostraca</taxon>
        <taxon>Eumalacostraca</taxon>
        <taxon>Eucarida</taxon>
        <taxon>Decapoda</taxon>
        <taxon>Pleocyemata</taxon>
        <taxon>Brachyura</taxon>
        <taxon>Eubrachyura</taxon>
        <taxon>Portunoidea</taxon>
        <taxon>Portunidae</taxon>
        <taxon>Portuninae</taxon>
        <taxon>Portunus</taxon>
    </lineage>
</organism>
<feature type="region of interest" description="Disordered" evidence="1">
    <location>
        <begin position="130"/>
        <end position="184"/>
    </location>
</feature>
<feature type="region of interest" description="Disordered" evidence="1">
    <location>
        <begin position="48"/>
        <end position="80"/>
    </location>
</feature>
<gene>
    <name evidence="2" type="ORF">E2C01_101750</name>
</gene>